<accession>A0A3M6R262</accession>
<reference evidence="5 6" key="1">
    <citation type="submission" date="2018-10" db="EMBL/GenBank/DDBJ databases">
        <title>Comamonadaceae CDC group NO-1 genome sequencing and assembly.</title>
        <authorList>
            <person name="Bernier A.-M."/>
            <person name="Bernard K."/>
        </authorList>
    </citation>
    <scope>NUCLEOTIDE SEQUENCE [LARGE SCALE GENOMIC DNA]</scope>
    <source>
        <strain evidence="5 6">NML180581</strain>
    </source>
</reference>
<comment type="similarity">
    <text evidence="1 3">Belongs to the N-Me-Phe pilin family.</text>
</comment>
<dbReference type="InterPro" id="IPR012902">
    <property type="entry name" value="N_methyl_site"/>
</dbReference>
<evidence type="ECO:0000256" key="1">
    <source>
        <dbReference type="ARBA" id="ARBA00005233"/>
    </source>
</evidence>
<organism evidence="5 6">
    <name type="scientific">Allofranklinella schreckenbergeri</name>
    <dbReference type="NCBI Taxonomy" id="1076744"/>
    <lineage>
        <taxon>Bacteria</taxon>
        <taxon>Pseudomonadati</taxon>
        <taxon>Pseudomonadota</taxon>
        <taxon>Betaproteobacteria</taxon>
        <taxon>Burkholderiales</taxon>
        <taxon>Comamonadaceae</taxon>
        <taxon>Allofranklinella</taxon>
    </lineage>
</organism>
<dbReference type="InterPro" id="IPR045584">
    <property type="entry name" value="Pilin-like"/>
</dbReference>
<dbReference type="EMBL" id="RDQK01000014">
    <property type="protein sequence ID" value="RMX09368.1"/>
    <property type="molecule type" value="Genomic_DNA"/>
</dbReference>
<keyword evidence="4" id="KW-0472">Membrane</keyword>
<keyword evidence="4" id="KW-0812">Transmembrane</keyword>
<dbReference type="Pfam" id="PF07963">
    <property type="entry name" value="N_methyl"/>
    <property type="match status" value="1"/>
</dbReference>
<keyword evidence="4" id="KW-1133">Transmembrane helix</keyword>
<dbReference type="AlphaFoldDB" id="A0A3M6R262"/>
<dbReference type="Proteomes" id="UP000281171">
    <property type="component" value="Unassembled WGS sequence"/>
</dbReference>
<dbReference type="PROSITE" id="PS00409">
    <property type="entry name" value="PROKAR_NTER_METHYL"/>
    <property type="match status" value="1"/>
</dbReference>
<proteinExistence type="inferred from homology"/>
<dbReference type="InterPro" id="IPR001082">
    <property type="entry name" value="Pilin"/>
</dbReference>
<evidence type="ECO:0000256" key="2">
    <source>
        <dbReference type="ARBA" id="ARBA00022481"/>
    </source>
</evidence>
<evidence type="ECO:0000256" key="4">
    <source>
        <dbReference type="SAM" id="Phobius"/>
    </source>
</evidence>
<dbReference type="SUPFAM" id="SSF54523">
    <property type="entry name" value="Pili subunits"/>
    <property type="match status" value="1"/>
</dbReference>
<name>A0A3M6R262_9BURK</name>
<dbReference type="GO" id="GO:0044096">
    <property type="term" value="C:type IV pilus"/>
    <property type="evidence" value="ECO:0007669"/>
    <property type="project" value="TreeGrafter"/>
</dbReference>
<dbReference type="GO" id="GO:0043107">
    <property type="term" value="P:type IV pilus-dependent motility"/>
    <property type="evidence" value="ECO:0007669"/>
    <property type="project" value="TreeGrafter"/>
</dbReference>
<dbReference type="Gene3D" id="3.30.700.10">
    <property type="entry name" value="Glycoprotein, Type 4 Pilin"/>
    <property type="match status" value="1"/>
</dbReference>
<gene>
    <name evidence="5" type="ORF">EBQ24_06590</name>
</gene>
<evidence type="ECO:0000313" key="5">
    <source>
        <dbReference type="EMBL" id="RMX09368.1"/>
    </source>
</evidence>
<dbReference type="RefSeq" id="WP_122248230.1">
    <property type="nucleotide sequence ID" value="NZ_RDQK01000014.1"/>
</dbReference>
<dbReference type="NCBIfam" id="TIGR02532">
    <property type="entry name" value="IV_pilin_GFxxxE"/>
    <property type="match status" value="1"/>
</dbReference>
<evidence type="ECO:0000313" key="6">
    <source>
        <dbReference type="Proteomes" id="UP000281171"/>
    </source>
</evidence>
<dbReference type="PANTHER" id="PTHR30093:SF34">
    <property type="entry name" value="PREPILIN PEPTIDASE-DEPENDENT PROTEIN D"/>
    <property type="match status" value="1"/>
</dbReference>
<dbReference type="Pfam" id="PF00114">
    <property type="entry name" value="Pilin"/>
    <property type="match status" value="1"/>
</dbReference>
<feature type="transmembrane region" description="Helical" evidence="4">
    <location>
        <begin position="6"/>
        <end position="27"/>
    </location>
</feature>
<keyword evidence="3" id="KW-0281">Fimbrium</keyword>
<comment type="caution">
    <text evidence="5">The sequence shown here is derived from an EMBL/GenBank/DDBJ whole genome shotgun (WGS) entry which is preliminary data.</text>
</comment>
<keyword evidence="2" id="KW-0488">Methylation</keyword>
<sequence length="152" mass="15793">MKPQKGFTLIELMVVVAIIGILAAIAIPQYQNYIARTQFTRVMSDTSTLRPVIETCLLHGLTVIGTQVGQCDPQATGSNLLTGASQTGAALPAHTGVPQVAINAGVATIVATFGNNASVPLNAATLTWTRSNDGVWTCSSTADAKYKSSGCQ</sequence>
<dbReference type="GO" id="GO:0007155">
    <property type="term" value="P:cell adhesion"/>
    <property type="evidence" value="ECO:0007669"/>
    <property type="project" value="InterPro"/>
</dbReference>
<evidence type="ECO:0000256" key="3">
    <source>
        <dbReference type="RuleBase" id="RU000389"/>
    </source>
</evidence>
<dbReference type="PANTHER" id="PTHR30093">
    <property type="entry name" value="GENERAL SECRETION PATHWAY PROTEIN G"/>
    <property type="match status" value="1"/>
</dbReference>
<protein>
    <submittedName>
        <fullName evidence="5">Pilin</fullName>
    </submittedName>
</protein>